<dbReference type="GO" id="GO:0043457">
    <property type="term" value="P:regulation of cellular respiration"/>
    <property type="evidence" value="ECO:0007669"/>
    <property type="project" value="InterPro"/>
</dbReference>
<gene>
    <name evidence="1" type="ORF">DARMORV10_A06P23570.1</name>
</gene>
<sequence length="118" mass="13328">MHRTPCDVRCSSSRWTLPPAEPFQDERFARQYRCGPPPEFPLASPRSGIVHHLSGPDRHAHTRTLLGRSRSVGCAPVRIQPISFLAPYGFTHPLTTHMSDSLVRVSRRVEWGAHRPTP</sequence>
<protein>
    <submittedName>
        <fullName evidence="1">(rape) hypothetical protein</fullName>
    </submittedName>
</protein>
<dbReference type="PANTHER" id="PTHR47188">
    <property type="entry name" value="PROTEIN TAR1"/>
    <property type="match status" value="1"/>
</dbReference>
<organism evidence="1">
    <name type="scientific">Brassica napus</name>
    <name type="common">Rape</name>
    <dbReference type="NCBI Taxonomy" id="3708"/>
    <lineage>
        <taxon>Eukaryota</taxon>
        <taxon>Viridiplantae</taxon>
        <taxon>Streptophyta</taxon>
        <taxon>Embryophyta</taxon>
        <taxon>Tracheophyta</taxon>
        <taxon>Spermatophyta</taxon>
        <taxon>Magnoliopsida</taxon>
        <taxon>eudicotyledons</taxon>
        <taxon>Gunneridae</taxon>
        <taxon>Pentapetalae</taxon>
        <taxon>rosids</taxon>
        <taxon>malvids</taxon>
        <taxon>Brassicales</taxon>
        <taxon>Brassicaceae</taxon>
        <taxon>Brassiceae</taxon>
        <taxon>Brassica</taxon>
    </lineage>
</organism>
<dbReference type="AlphaFoldDB" id="A0A816SCF4"/>
<dbReference type="InterPro" id="IPR044792">
    <property type="entry name" value="TAR1"/>
</dbReference>
<dbReference type="EMBL" id="HG994360">
    <property type="protein sequence ID" value="CAF2086186.1"/>
    <property type="molecule type" value="Genomic_DNA"/>
</dbReference>
<dbReference type="PANTHER" id="PTHR47188:SF1">
    <property type="entry name" value="PROTEIN TAR1"/>
    <property type="match status" value="1"/>
</dbReference>
<dbReference type="Proteomes" id="UP001295469">
    <property type="component" value="Chromosome A06"/>
</dbReference>
<name>A0A816SCF4_BRANA</name>
<accession>A0A816SCF4</accession>
<reference evidence="1" key="1">
    <citation type="submission" date="2021-01" db="EMBL/GenBank/DDBJ databases">
        <authorList>
            <consortium name="Genoscope - CEA"/>
            <person name="William W."/>
        </authorList>
    </citation>
    <scope>NUCLEOTIDE SEQUENCE</scope>
</reference>
<proteinExistence type="predicted"/>
<evidence type="ECO:0000313" key="1">
    <source>
        <dbReference type="EMBL" id="CAF2086186.1"/>
    </source>
</evidence>